<evidence type="ECO:0000313" key="2">
    <source>
        <dbReference type="Proteomes" id="UP000050761"/>
    </source>
</evidence>
<reference evidence="1 2" key="1">
    <citation type="submission" date="2018-11" db="EMBL/GenBank/DDBJ databases">
        <authorList>
            <consortium name="Pathogen Informatics"/>
        </authorList>
    </citation>
    <scope>NUCLEOTIDE SEQUENCE [LARGE SCALE GENOMIC DNA]</scope>
</reference>
<accession>A0A3P8DET6</accession>
<sequence>MKMVVAAKERLYHFFSACAPQTGCFDQAKEEFCNLLDKKTAEVPAKVLVTDAKIVPYETVAPQHRPLICHFEDRPSEAEAGRAMRCTENQVVANDREGSSCDFSRTLLTVTTVDETWRKATDTIRQAAQSGLGITKHGRCKLESTF</sequence>
<keyword evidence="2" id="KW-1185">Reference proteome</keyword>
<dbReference type="AlphaFoldDB" id="A0A183FX16"/>
<dbReference type="EMBL" id="UZAH01027753">
    <property type="protein sequence ID" value="VDO94682.1"/>
    <property type="molecule type" value="Genomic_DNA"/>
</dbReference>
<evidence type="ECO:0000313" key="1">
    <source>
        <dbReference type="EMBL" id="VDO94682.1"/>
    </source>
</evidence>
<dbReference type="WBParaSite" id="HPBE_0001304401-mRNA-1">
    <property type="protein sequence ID" value="HPBE_0001304401-mRNA-1"/>
    <property type="gene ID" value="HPBE_0001304401"/>
</dbReference>
<protein>
    <submittedName>
        <fullName evidence="3">DDE_Tnp_ISL3 domain-containing protein</fullName>
    </submittedName>
</protein>
<proteinExistence type="predicted"/>
<organism evidence="2 3">
    <name type="scientific">Heligmosomoides polygyrus</name>
    <name type="common">Parasitic roundworm</name>
    <dbReference type="NCBI Taxonomy" id="6339"/>
    <lineage>
        <taxon>Eukaryota</taxon>
        <taxon>Metazoa</taxon>
        <taxon>Ecdysozoa</taxon>
        <taxon>Nematoda</taxon>
        <taxon>Chromadorea</taxon>
        <taxon>Rhabditida</taxon>
        <taxon>Rhabditina</taxon>
        <taxon>Rhabditomorpha</taxon>
        <taxon>Strongyloidea</taxon>
        <taxon>Heligmosomidae</taxon>
        <taxon>Heligmosomoides</taxon>
    </lineage>
</organism>
<accession>A0A183FX16</accession>
<dbReference type="Proteomes" id="UP000050761">
    <property type="component" value="Unassembled WGS sequence"/>
</dbReference>
<name>A0A183FX16_HELPZ</name>
<gene>
    <name evidence="1" type="ORF">HPBE_LOCUS13045</name>
</gene>
<evidence type="ECO:0000313" key="3">
    <source>
        <dbReference type="WBParaSite" id="HPBE_0001304401-mRNA-1"/>
    </source>
</evidence>
<reference evidence="3" key="2">
    <citation type="submission" date="2019-09" db="UniProtKB">
        <authorList>
            <consortium name="WormBaseParasite"/>
        </authorList>
    </citation>
    <scope>IDENTIFICATION</scope>
</reference>